<dbReference type="SMART" id="SM00181">
    <property type="entry name" value="EGF"/>
    <property type="match status" value="2"/>
</dbReference>
<name>A0A813YYC9_9BILA</name>
<evidence type="ECO:0000259" key="7">
    <source>
        <dbReference type="SMART" id="SM00181"/>
    </source>
</evidence>
<dbReference type="Proteomes" id="UP000663879">
    <property type="component" value="Unassembled WGS sequence"/>
</dbReference>
<evidence type="ECO:0000256" key="5">
    <source>
        <dbReference type="SAM" id="SignalP"/>
    </source>
</evidence>
<keyword evidence="1" id="KW-0245">EGF-like domain</keyword>
<comment type="caution">
    <text evidence="8">The sequence shown here is derived from an EMBL/GenBank/DDBJ whole genome shotgun (WGS) entry which is preliminary data.</text>
</comment>
<keyword evidence="9" id="KW-1185">Reference proteome</keyword>
<protein>
    <recommendedName>
        <fullName evidence="10">EGF-like domain-containing protein</fullName>
    </recommendedName>
</protein>
<accession>A0A813YYC9</accession>
<dbReference type="InterPro" id="IPR001881">
    <property type="entry name" value="EGF-like_Ca-bd_dom"/>
</dbReference>
<feature type="domain" description="EGF-like" evidence="7">
    <location>
        <begin position="324"/>
        <end position="370"/>
    </location>
</feature>
<sequence length="379" mass="44738">MNLKLNIFLIFIFRFIQNQPTSKYNVELETVDRDVFNEIAPKNFHYDFIIQNLKLPQPNPAIFPIIDEVLFKINKTYFNLDLVGHLMGEHKFKDLDWRNHSMKILKSKNNHFFNDKTFDKDFKLMSSFPSPKISNPFPDIEEFCDQSAYECLNYISEIVEFNIAFSLLNISKIDMGKILIEEKRFMDRWQLFNFRATASYYLCWFTLNKNPLFKKFYDNECPFKIGTKRDFKCAETLFCPDPCCGKVIYNLTKEGKFNWSILDSKCKASSSNPCFNFKNKTCELSYDFNKNFDDLKDNKLNVSCNCEKGFRYSVEFKNCIDIDECVELSHKCDIEANEVCLNVKGGYECICKMGFILNKSNLFDSKDKCVEEKHLFDFD</sequence>
<gene>
    <name evidence="8" type="ORF">OXX778_LOCUS10897</name>
</gene>
<dbReference type="SUPFAM" id="SSF57196">
    <property type="entry name" value="EGF/Laminin"/>
    <property type="match status" value="1"/>
</dbReference>
<evidence type="ECO:0000313" key="8">
    <source>
        <dbReference type="EMBL" id="CAF0890732.1"/>
    </source>
</evidence>
<evidence type="ECO:0000259" key="6">
    <source>
        <dbReference type="SMART" id="SM00179"/>
    </source>
</evidence>
<feature type="signal peptide" evidence="5">
    <location>
        <begin position="1"/>
        <end position="18"/>
    </location>
</feature>
<dbReference type="PROSITE" id="PS01187">
    <property type="entry name" value="EGF_CA"/>
    <property type="match status" value="1"/>
</dbReference>
<dbReference type="InterPro" id="IPR018097">
    <property type="entry name" value="EGF_Ca-bd_CS"/>
</dbReference>
<dbReference type="Gene3D" id="2.10.25.10">
    <property type="entry name" value="Laminin"/>
    <property type="match status" value="1"/>
</dbReference>
<evidence type="ECO:0000256" key="1">
    <source>
        <dbReference type="ARBA" id="ARBA00022536"/>
    </source>
</evidence>
<evidence type="ECO:0000256" key="3">
    <source>
        <dbReference type="ARBA" id="ARBA00022737"/>
    </source>
</evidence>
<feature type="domain" description="EGF-like calcium-binding" evidence="6">
    <location>
        <begin position="321"/>
        <end position="370"/>
    </location>
</feature>
<dbReference type="GO" id="GO:0005509">
    <property type="term" value="F:calcium ion binding"/>
    <property type="evidence" value="ECO:0007669"/>
    <property type="project" value="InterPro"/>
</dbReference>
<feature type="domain" description="EGF-like" evidence="7">
    <location>
        <begin position="265"/>
        <end position="320"/>
    </location>
</feature>
<organism evidence="8 9">
    <name type="scientific">Brachionus calyciflorus</name>
    <dbReference type="NCBI Taxonomy" id="104777"/>
    <lineage>
        <taxon>Eukaryota</taxon>
        <taxon>Metazoa</taxon>
        <taxon>Spiralia</taxon>
        <taxon>Gnathifera</taxon>
        <taxon>Rotifera</taxon>
        <taxon>Eurotatoria</taxon>
        <taxon>Monogononta</taxon>
        <taxon>Pseudotrocha</taxon>
        <taxon>Ploima</taxon>
        <taxon>Brachionidae</taxon>
        <taxon>Brachionus</taxon>
    </lineage>
</organism>
<dbReference type="InterPro" id="IPR000742">
    <property type="entry name" value="EGF"/>
</dbReference>
<feature type="chain" id="PRO_5032520988" description="EGF-like domain-containing protein" evidence="5">
    <location>
        <begin position="19"/>
        <end position="379"/>
    </location>
</feature>
<keyword evidence="4" id="KW-1015">Disulfide bond</keyword>
<evidence type="ECO:0000256" key="2">
    <source>
        <dbReference type="ARBA" id="ARBA00022729"/>
    </source>
</evidence>
<keyword evidence="3" id="KW-0677">Repeat</keyword>
<dbReference type="CDD" id="cd00054">
    <property type="entry name" value="EGF_CA"/>
    <property type="match status" value="1"/>
</dbReference>
<keyword evidence="2 5" id="KW-0732">Signal</keyword>
<dbReference type="SMART" id="SM00179">
    <property type="entry name" value="EGF_CA"/>
    <property type="match status" value="1"/>
</dbReference>
<dbReference type="AlphaFoldDB" id="A0A813YYC9"/>
<dbReference type="Pfam" id="PF07645">
    <property type="entry name" value="EGF_CA"/>
    <property type="match status" value="1"/>
</dbReference>
<dbReference type="InterPro" id="IPR000152">
    <property type="entry name" value="EGF-type_Asp/Asn_hydroxyl_site"/>
</dbReference>
<dbReference type="OrthoDB" id="5985519at2759"/>
<reference evidence="8" key="1">
    <citation type="submission" date="2021-02" db="EMBL/GenBank/DDBJ databases">
        <authorList>
            <person name="Nowell W R."/>
        </authorList>
    </citation>
    <scope>NUCLEOTIDE SEQUENCE</scope>
    <source>
        <strain evidence="8">Ploen Becks lab</strain>
    </source>
</reference>
<dbReference type="FunFam" id="2.10.25.10:FF:000038">
    <property type="entry name" value="Fibrillin 2"/>
    <property type="match status" value="1"/>
</dbReference>
<dbReference type="InterPro" id="IPR049883">
    <property type="entry name" value="NOTCH1_EGF-like"/>
</dbReference>
<dbReference type="PROSITE" id="PS00010">
    <property type="entry name" value="ASX_HYDROXYL"/>
    <property type="match status" value="1"/>
</dbReference>
<evidence type="ECO:0000313" key="9">
    <source>
        <dbReference type="Proteomes" id="UP000663879"/>
    </source>
</evidence>
<proteinExistence type="predicted"/>
<dbReference type="EMBL" id="CAJNOC010001781">
    <property type="protein sequence ID" value="CAF0890732.1"/>
    <property type="molecule type" value="Genomic_DNA"/>
</dbReference>
<evidence type="ECO:0000256" key="4">
    <source>
        <dbReference type="ARBA" id="ARBA00023157"/>
    </source>
</evidence>
<evidence type="ECO:0008006" key="10">
    <source>
        <dbReference type="Google" id="ProtNLM"/>
    </source>
</evidence>